<dbReference type="InterPro" id="IPR035965">
    <property type="entry name" value="PAS-like_dom_sf"/>
</dbReference>
<evidence type="ECO:0000256" key="2">
    <source>
        <dbReference type="PROSITE-ProRule" id="PRU00169"/>
    </source>
</evidence>
<dbReference type="InterPro" id="IPR001789">
    <property type="entry name" value="Sig_transdc_resp-reg_receiver"/>
</dbReference>
<dbReference type="InterPro" id="IPR004358">
    <property type="entry name" value="Sig_transdc_His_kin-like_C"/>
</dbReference>
<dbReference type="SUPFAM" id="SSF55874">
    <property type="entry name" value="ATPase domain of HSP90 chaperone/DNA topoisomerase II/histidine kinase"/>
    <property type="match status" value="1"/>
</dbReference>
<dbReference type="OrthoDB" id="60033at2759"/>
<dbReference type="PANTHER" id="PTHR43719:SF31">
    <property type="entry name" value="HISTIDINE KINASE"/>
    <property type="match status" value="1"/>
</dbReference>
<proteinExistence type="predicted"/>
<evidence type="ECO:0000259" key="5">
    <source>
        <dbReference type="PROSITE" id="PS50110"/>
    </source>
</evidence>
<dbReference type="SUPFAM" id="SSF52172">
    <property type="entry name" value="CheY-like"/>
    <property type="match status" value="1"/>
</dbReference>
<protein>
    <submittedName>
        <fullName evidence="7">Uncharacterized protein</fullName>
    </submittedName>
</protein>
<dbReference type="Gene3D" id="3.30.450.20">
    <property type="entry name" value="PAS domain"/>
    <property type="match status" value="1"/>
</dbReference>
<feature type="compositionally biased region" description="Low complexity" evidence="3">
    <location>
        <begin position="875"/>
        <end position="885"/>
    </location>
</feature>
<evidence type="ECO:0000256" key="1">
    <source>
        <dbReference type="ARBA" id="ARBA00022553"/>
    </source>
</evidence>
<dbReference type="OMA" id="RTGHATI"/>
<dbReference type="EMBL" id="CP069044">
    <property type="protein sequence ID" value="QRD07257.1"/>
    <property type="molecule type" value="Genomic_DNA"/>
</dbReference>
<keyword evidence="1 2" id="KW-0597">Phosphoprotein</keyword>
<dbReference type="SUPFAM" id="SSF55785">
    <property type="entry name" value="PYP-like sensor domain (PAS domain)"/>
    <property type="match status" value="1"/>
</dbReference>
<dbReference type="PANTHER" id="PTHR43719">
    <property type="entry name" value="TWO-COMPONENT HISTIDINE KINASE"/>
    <property type="match status" value="1"/>
</dbReference>
<dbReference type="InterPro" id="IPR011006">
    <property type="entry name" value="CheY-like_superfamily"/>
</dbReference>
<dbReference type="VEuPathDB" id="FungiDB:JI435_124500"/>
<gene>
    <name evidence="7" type="ORF">JI435_124500</name>
</gene>
<dbReference type="CDD" id="cd00130">
    <property type="entry name" value="PAS"/>
    <property type="match status" value="1"/>
</dbReference>
<dbReference type="Pfam" id="PF02518">
    <property type="entry name" value="HATPase_c"/>
    <property type="match status" value="1"/>
</dbReference>
<feature type="domain" description="PAS" evidence="6">
    <location>
        <begin position="434"/>
        <end position="505"/>
    </location>
</feature>
<dbReference type="InterPro" id="IPR003594">
    <property type="entry name" value="HATPase_dom"/>
</dbReference>
<evidence type="ECO:0000259" key="6">
    <source>
        <dbReference type="PROSITE" id="PS50112"/>
    </source>
</evidence>
<dbReference type="SMART" id="SM00387">
    <property type="entry name" value="HATPase_c"/>
    <property type="match status" value="1"/>
</dbReference>
<dbReference type="PROSITE" id="PS50109">
    <property type="entry name" value="HIS_KIN"/>
    <property type="match status" value="1"/>
</dbReference>
<dbReference type="SMART" id="SM00448">
    <property type="entry name" value="REC"/>
    <property type="match status" value="1"/>
</dbReference>
<dbReference type="InterPro" id="IPR036890">
    <property type="entry name" value="HATPase_C_sf"/>
</dbReference>
<dbReference type="CDD" id="cd17546">
    <property type="entry name" value="REC_hyHK_CKI1_RcsC-like"/>
    <property type="match status" value="1"/>
</dbReference>
<dbReference type="InterPro" id="IPR036097">
    <property type="entry name" value="HisK_dim/P_sf"/>
</dbReference>
<dbReference type="Gene3D" id="3.30.565.10">
    <property type="entry name" value="Histidine kinase-like ATPase, C-terminal domain"/>
    <property type="match status" value="1"/>
</dbReference>
<dbReference type="Pfam" id="PF00512">
    <property type="entry name" value="HisKA"/>
    <property type="match status" value="1"/>
</dbReference>
<dbReference type="Gene3D" id="1.10.287.130">
    <property type="match status" value="1"/>
</dbReference>
<dbReference type="Pfam" id="PF00072">
    <property type="entry name" value="Response_reg"/>
    <property type="match status" value="1"/>
</dbReference>
<feature type="modified residue" description="4-aspartylphosphate" evidence="2">
    <location>
        <position position="974"/>
    </location>
</feature>
<dbReference type="InterPro" id="IPR005467">
    <property type="entry name" value="His_kinase_dom"/>
</dbReference>
<feature type="domain" description="Response regulatory" evidence="5">
    <location>
        <begin position="907"/>
        <end position="1044"/>
    </location>
</feature>
<dbReference type="SUPFAM" id="SSF47384">
    <property type="entry name" value="Homodimeric domain of signal transducing histidine kinase"/>
    <property type="match status" value="1"/>
</dbReference>
<evidence type="ECO:0000259" key="4">
    <source>
        <dbReference type="PROSITE" id="PS50109"/>
    </source>
</evidence>
<dbReference type="CDD" id="cd00082">
    <property type="entry name" value="HisKA"/>
    <property type="match status" value="1"/>
</dbReference>
<reference evidence="8" key="1">
    <citation type="journal article" date="2021" name="BMC Genomics">
        <title>Chromosome-level genome assembly and manually-curated proteome of model necrotroph Parastagonospora nodorum Sn15 reveals a genome-wide trove of candidate effector homologs, and redundancy of virulence-related functions within an accessory chromosome.</title>
        <authorList>
            <person name="Bertazzoni S."/>
            <person name="Jones D.A.B."/>
            <person name="Phan H.T."/>
            <person name="Tan K.-C."/>
            <person name="Hane J.K."/>
        </authorList>
    </citation>
    <scope>NUCLEOTIDE SEQUENCE [LARGE SCALE GENOMIC DNA]</scope>
    <source>
        <strain evidence="8">SN15 / ATCC MYA-4574 / FGSC 10173)</strain>
    </source>
</reference>
<evidence type="ECO:0000313" key="8">
    <source>
        <dbReference type="Proteomes" id="UP000663193"/>
    </source>
</evidence>
<dbReference type="GO" id="GO:0000155">
    <property type="term" value="F:phosphorelay sensor kinase activity"/>
    <property type="evidence" value="ECO:0007669"/>
    <property type="project" value="InterPro"/>
</dbReference>
<dbReference type="InterPro" id="IPR003661">
    <property type="entry name" value="HisK_dim/P_dom"/>
</dbReference>
<dbReference type="SMART" id="SM00388">
    <property type="entry name" value="HisKA"/>
    <property type="match status" value="1"/>
</dbReference>
<organism evidence="7 8">
    <name type="scientific">Phaeosphaeria nodorum (strain SN15 / ATCC MYA-4574 / FGSC 10173)</name>
    <name type="common">Glume blotch fungus</name>
    <name type="synonym">Parastagonospora nodorum</name>
    <dbReference type="NCBI Taxonomy" id="321614"/>
    <lineage>
        <taxon>Eukaryota</taxon>
        <taxon>Fungi</taxon>
        <taxon>Dikarya</taxon>
        <taxon>Ascomycota</taxon>
        <taxon>Pezizomycotina</taxon>
        <taxon>Dothideomycetes</taxon>
        <taxon>Pleosporomycetidae</taxon>
        <taxon>Pleosporales</taxon>
        <taxon>Pleosporineae</taxon>
        <taxon>Phaeosphaeriaceae</taxon>
        <taxon>Parastagonospora</taxon>
    </lineage>
</organism>
<accession>A0A7U2ICA2</accession>
<dbReference type="PRINTS" id="PR00344">
    <property type="entry name" value="BCTRLSENSOR"/>
</dbReference>
<feature type="domain" description="Histidine kinase" evidence="4">
    <location>
        <begin position="590"/>
        <end position="862"/>
    </location>
</feature>
<dbReference type="PROSITE" id="PS50110">
    <property type="entry name" value="RESPONSE_REGULATORY"/>
    <property type="match status" value="1"/>
</dbReference>
<dbReference type="AlphaFoldDB" id="A0A7U2ICA2"/>
<sequence>MDRIAPDGLLADLGITQSCDQVGNISWNLEIVIDGIETRLACFDKELGKWKLESATQQKSLTLRPKLTPTSSETEFTSLSKALNWTDDLYTTDHVDLFRKLDWGASPLGHYRTWPHSLRLYTHMLFSDSRAAAIYWGPKRIAIYNEHLPSLIGALDPTMMTSSIGQVMPSLWDLFGQLFLTIEKEQHGFARKGLELSFMRNGFLEETWWDGGLVSLKDDDGNHGGVYFSWVEVTRTKLRDRRTSLINRLGHSQVVSTKLIWQHIYEVFQEYPLDIPMAIMYSTQEGSAKDGLLRLEHTIGIGAKYAAAPNYLDLESTGTDALLAPLLRRAMSSAEGILVVDSVEEEVDQALFTNVDWLGFGEPSRYLVVITLRARGVDKGHIILGLNPRRDYDTDHKQFVTDIARHLREIATRVTAEEELQMREDQLLIKLGETERRLSRFAEIAPVGIYDFAPTGQVVWANSHFYDILGVPEEHRGLSFVWKDYILPEDHEFSDKEMIRSLIDGVEISGNLRLKRRYSPPQIGLAHPPTDVPFWVLHTASPDVGADGMVQSLKGSLTDISHLKWIEHLHVHNAEVALRDKKRQEEFIDITSHEMRNPLSAITQCADSVILSYEDAKLTMDNQSFIEIIKLNAEAAESILLCAAHQRRIIDDILTLGKLDSELLTICPLAFYPFDLLDHAAQMFKTEFEVQDIDAKRSVDETSPLTVTSTVLGDSSRLMQILVNLLTNAIKFTKTRRTRSIMMRFGSSPQPPSADLFGLGFAWHSTGIARPDMTQETDYGQGEEVYLYFAIVDSGSGVPADSQSKVFAKFEQAERRTHTKYGGSGLGLYISRELAELQGGQIGMSSEYGVGSTFAFYTKARMSVAQKAVKTGSASSTNTVASTAKTHPRPQLPSPQLSIPPPLPRHSILLVEDNLLNQKVLAKQLTRSGCTVHVCSNGGEAIDTILTLHNEPIEFDTPPSIQGAAAHFDCILMDWEMPICDGLRATKRIREIEKQLACTPNVIVGVTANARAGQIAMAMEAGMDTVIPKPFRVQEILAVIGGMVG</sequence>
<feature type="region of interest" description="Disordered" evidence="3">
    <location>
        <begin position="875"/>
        <end position="896"/>
    </location>
</feature>
<dbReference type="Gene3D" id="3.40.50.2300">
    <property type="match status" value="1"/>
</dbReference>
<evidence type="ECO:0000256" key="3">
    <source>
        <dbReference type="SAM" id="MobiDB-lite"/>
    </source>
</evidence>
<dbReference type="InterPro" id="IPR050956">
    <property type="entry name" value="2C_system_His_kinase"/>
</dbReference>
<dbReference type="Proteomes" id="UP000663193">
    <property type="component" value="Chromosome 22"/>
</dbReference>
<evidence type="ECO:0000313" key="7">
    <source>
        <dbReference type="EMBL" id="QRD07257.1"/>
    </source>
</evidence>
<dbReference type="InterPro" id="IPR000014">
    <property type="entry name" value="PAS"/>
</dbReference>
<keyword evidence="8" id="KW-1185">Reference proteome</keyword>
<dbReference type="PROSITE" id="PS50112">
    <property type="entry name" value="PAS"/>
    <property type="match status" value="1"/>
</dbReference>
<name>A0A7U2ICA2_PHANO</name>